<evidence type="ECO:0000313" key="10">
    <source>
        <dbReference type="Proteomes" id="UP001159364"/>
    </source>
</evidence>
<evidence type="ECO:0000256" key="6">
    <source>
        <dbReference type="ARBA" id="ARBA00022895"/>
    </source>
</evidence>
<dbReference type="AlphaFoldDB" id="A0AAV8U0R1"/>
<dbReference type="EMBL" id="JAIWQS010000002">
    <property type="protein sequence ID" value="KAJ8772847.1"/>
    <property type="molecule type" value="Genomic_DNA"/>
</dbReference>
<dbReference type="Proteomes" id="UP001159364">
    <property type="component" value="Linkage Group LG02"/>
</dbReference>
<dbReference type="GO" id="GO:0010833">
    <property type="term" value="P:telomere maintenance via telomere lengthening"/>
    <property type="evidence" value="ECO:0007669"/>
    <property type="project" value="TreeGrafter"/>
</dbReference>
<proteinExistence type="inferred from homology"/>
<keyword evidence="5" id="KW-0158">Chromosome</keyword>
<dbReference type="PANTHER" id="PTHR14865">
    <property type="entry name" value="CST COMPLEX SUBUNIT CTC1"/>
    <property type="match status" value="1"/>
</dbReference>
<organism evidence="9 10">
    <name type="scientific">Erythroxylum novogranatense</name>
    <dbReference type="NCBI Taxonomy" id="1862640"/>
    <lineage>
        <taxon>Eukaryota</taxon>
        <taxon>Viridiplantae</taxon>
        <taxon>Streptophyta</taxon>
        <taxon>Embryophyta</taxon>
        <taxon>Tracheophyta</taxon>
        <taxon>Spermatophyta</taxon>
        <taxon>Magnoliopsida</taxon>
        <taxon>eudicotyledons</taxon>
        <taxon>Gunneridae</taxon>
        <taxon>Pentapetalae</taxon>
        <taxon>rosids</taxon>
        <taxon>fabids</taxon>
        <taxon>Malpighiales</taxon>
        <taxon>Erythroxylaceae</taxon>
        <taxon>Erythroxylum</taxon>
    </lineage>
</organism>
<evidence type="ECO:0000256" key="7">
    <source>
        <dbReference type="ARBA" id="ARBA00023125"/>
    </source>
</evidence>
<evidence type="ECO:0000256" key="8">
    <source>
        <dbReference type="ARBA" id="ARBA00023242"/>
    </source>
</evidence>
<dbReference type="InterPro" id="IPR042617">
    <property type="entry name" value="CTC1-like"/>
</dbReference>
<reference evidence="9 10" key="1">
    <citation type="submission" date="2021-09" db="EMBL/GenBank/DDBJ databases">
        <title>Genomic insights and catalytic innovation underlie evolution of tropane alkaloids biosynthesis.</title>
        <authorList>
            <person name="Wang Y.-J."/>
            <person name="Tian T."/>
            <person name="Huang J.-P."/>
            <person name="Huang S.-X."/>
        </authorList>
    </citation>
    <scope>NUCLEOTIDE SEQUENCE [LARGE SCALE GENOMIC DNA]</scope>
    <source>
        <strain evidence="9">KIB-2018</strain>
        <tissue evidence="9">Leaf</tissue>
    </source>
</reference>
<sequence>MQKHFSFCSMGKQASNDDWKKLQSGRFHPIWIAHKYPVLQKSQDEPVISDGYSMFIEAFILPWDLIFRGKDETLCTVKDLNSQLTEPLGPYVNSLEALPEKNCKNDRLPSQTFAFDLMNDNNHGKGKVSTCASFDESVKWECGNFHSLEIPCLAMTRKSDGSSVLCLAKLCSTKLKLQNGAYRKPRAEKVLLEFSSESFFKYQLLQIGGYYIVKHHIDESICHLKDPGANSFRKVLITLGTHLWELSFCHDEALTNSGSTEDCLENDLPLSIEEARIRDQFELDIDRSIANCAKSCSDVHLHLPVNVLGLLEIKLNEAKFAQTSEENANDLPSTMPLCGPLSESSISSCLFPEGSLISVFGDVVGVHAFDDSSSSSHLSCGGPGDFFAKRLKISISVCIHVFVDNKMVNIFVRAG</sequence>
<evidence type="ECO:0000256" key="5">
    <source>
        <dbReference type="ARBA" id="ARBA00022454"/>
    </source>
</evidence>
<evidence type="ECO:0000256" key="3">
    <source>
        <dbReference type="ARBA" id="ARBA00006332"/>
    </source>
</evidence>
<keyword evidence="8" id="KW-0539">Nucleus</keyword>
<keyword evidence="6" id="KW-0779">Telomere</keyword>
<dbReference type="PANTHER" id="PTHR14865:SF2">
    <property type="entry name" value="CST COMPLEX SUBUNIT CTC1"/>
    <property type="match status" value="1"/>
</dbReference>
<gene>
    <name evidence="9" type="ORF">K2173_028024</name>
</gene>
<comment type="subcellular location">
    <subcellularLocation>
        <location evidence="2">Chromosome</location>
        <location evidence="2">Telomere</location>
    </subcellularLocation>
    <subcellularLocation>
        <location evidence="1">Nucleus</location>
    </subcellularLocation>
</comment>
<name>A0AAV8U0R1_9ROSI</name>
<keyword evidence="7" id="KW-0238">DNA-binding</keyword>
<evidence type="ECO:0000313" key="9">
    <source>
        <dbReference type="EMBL" id="KAJ8772847.1"/>
    </source>
</evidence>
<dbReference type="GO" id="GO:0042162">
    <property type="term" value="F:telomeric DNA binding"/>
    <property type="evidence" value="ECO:0007669"/>
    <property type="project" value="TreeGrafter"/>
</dbReference>
<comment type="caution">
    <text evidence="9">The sequence shown here is derived from an EMBL/GenBank/DDBJ whole genome shotgun (WGS) entry which is preliminary data.</text>
</comment>
<evidence type="ECO:0000256" key="2">
    <source>
        <dbReference type="ARBA" id="ARBA00004574"/>
    </source>
</evidence>
<keyword evidence="10" id="KW-1185">Reference proteome</keyword>
<evidence type="ECO:0000256" key="1">
    <source>
        <dbReference type="ARBA" id="ARBA00004123"/>
    </source>
</evidence>
<accession>A0AAV8U0R1</accession>
<dbReference type="GO" id="GO:0003697">
    <property type="term" value="F:single-stranded DNA binding"/>
    <property type="evidence" value="ECO:0007669"/>
    <property type="project" value="TreeGrafter"/>
</dbReference>
<comment type="similarity">
    <text evidence="3">Belongs to the CTC1 family.</text>
</comment>
<dbReference type="GO" id="GO:0045740">
    <property type="term" value="P:positive regulation of DNA replication"/>
    <property type="evidence" value="ECO:0007669"/>
    <property type="project" value="TreeGrafter"/>
</dbReference>
<protein>
    <recommendedName>
        <fullName evidence="4">CST complex subunit CTC1</fullName>
    </recommendedName>
</protein>
<dbReference type="GO" id="GO:1990879">
    <property type="term" value="C:CST complex"/>
    <property type="evidence" value="ECO:0007669"/>
    <property type="project" value="TreeGrafter"/>
</dbReference>
<evidence type="ECO:0000256" key="4">
    <source>
        <dbReference type="ARBA" id="ARBA00016175"/>
    </source>
</evidence>